<dbReference type="PANTHER" id="PTHR30188">
    <property type="entry name" value="ABC TRANSPORTER PERMEASE PROTEIN-RELATED"/>
    <property type="match status" value="1"/>
</dbReference>
<gene>
    <name evidence="8" type="ORF">QJ522_02995</name>
</gene>
<evidence type="ECO:0000256" key="5">
    <source>
        <dbReference type="ARBA" id="ARBA00022989"/>
    </source>
</evidence>
<evidence type="ECO:0000313" key="9">
    <source>
        <dbReference type="Proteomes" id="UP001431776"/>
    </source>
</evidence>
<keyword evidence="3" id="KW-0813">Transport</keyword>
<feature type="transmembrane region" description="Helical" evidence="7">
    <location>
        <begin position="147"/>
        <end position="177"/>
    </location>
</feature>
<comment type="caution">
    <text evidence="8">The sequence shown here is derived from an EMBL/GenBank/DDBJ whole genome shotgun (WGS) entry which is preliminary data.</text>
</comment>
<evidence type="ECO:0000256" key="3">
    <source>
        <dbReference type="ARBA" id="ARBA00022448"/>
    </source>
</evidence>
<dbReference type="NCBIfam" id="TIGR00056">
    <property type="entry name" value="MlaE family lipid ABC transporter permease subunit"/>
    <property type="match status" value="1"/>
</dbReference>
<organism evidence="8 9">
    <name type="scientific">Anaerobaca lacustris</name>
    <dbReference type="NCBI Taxonomy" id="3044600"/>
    <lineage>
        <taxon>Bacteria</taxon>
        <taxon>Pseudomonadati</taxon>
        <taxon>Planctomycetota</taxon>
        <taxon>Phycisphaerae</taxon>
        <taxon>Sedimentisphaerales</taxon>
        <taxon>Anaerobacaceae</taxon>
        <taxon>Anaerobaca</taxon>
    </lineage>
</organism>
<evidence type="ECO:0000256" key="4">
    <source>
        <dbReference type="ARBA" id="ARBA00022692"/>
    </source>
</evidence>
<feature type="transmembrane region" description="Helical" evidence="7">
    <location>
        <begin position="237"/>
        <end position="259"/>
    </location>
</feature>
<comment type="similarity">
    <text evidence="2 7">Belongs to the MlaE permease family.</text>
</comment>
<keyword evidence="5 7" id="KW-1133">Transmembrane helix</keyword>
<feature type="transmembrane region" description="Helical" evidence="7">
    <location>
        <begin position="197"/>
        <end position="217"/>
    </location>
</feature>
<dbReference type="GO" id="GO:0043190">
    <property type="term" value="C:ATP-binding cassette (ABC) transporter complex"/>
    <property type="evidence" value="ECO:0007669"/>
    <property type="project" value="InterPro"/>
</dbReference>
<evidence type="ECO:0000256" key="7">
    <source>
        <dbReference type="RuleBase" id="RU362044"/>
    </source>
</evidence>
<dbReference type="AlphaFoldDB" id="A0AAW6TTL8"/>
<dbReference type="InterPro" id="IPR030802">
    <property type="entry name" value="Permease_MalE"/>
</dbReference>
<evidence type="ECO:0000313" key="8">
    <source>
        <dbReference type="EMBL" id="MDI6448000.1"/>
    </source>
</evidence>
<keyword evidence="6 7" id="KW-0472">Membrane</keyword>
<dbReference type="PANTHER" id="PTHR30188:SF4">
    <property type="entry name" value="PROTEIN TRIGALACTOSYLDIACYLGLYCEROL 1, CHLOROPLASTIC"/>
    <property type="match status" value="1"/>
</dbReference>
<feature type="transmembrane region" description="Helical" evidence="7">
    <location>
        <begin position="86"/>
        <end position="108"/>
    </location>
</feature>
<name>A0AAW6TTL8_9BACT</name>
<comment type="subcellular location">
    <subcellularLocation>
        <location evidence="1">Membrane</location>
        <topology evidence="1">Multi-pass membrane protein</topology>
    </subcellularLocation>
</comment>
<dbReference type="Pfam" id="PF02405">
    <property type="entry name" value="MlaE"/>
    <property type="match status" value="1"/>
</dbReference>
<keyword evidence="4 7" id="KW-0812">Transmembrane</keyword>
<accession>A0AAW6TTL8</accession>
<dbReference type="EMBL" id="JASCXX010000002">
    <property type="protein sequence ID" value="MDI6448000.1"/>
    <property type="molecule type" value="Genomic_DNA"/>
</dbReference>
<dbReference type="InterPro" id="IPR003453">
    <property type="entry name" value="ABC_MlaE_roteobac"/>
</dbReference>
<reference evidence="8" key="1">
    <citation type="submission" date="2023-05" db="EMBL/GenBank/DDBJ databases">
        <title>Anaerotaeda fermentans gen. nov., sp. nov., a novel anaerobic planctomycete of the new family within the order Sedimentisphaerales isolated from Taman Peninsula, Russia.</title>
        <authorList>
            <person name="Khomyakova M.A."/>
            <person name="Merkel A.Y."/>
            <person name="Slobodkin A.I."/>
        </authorList>
    </citation>
    <scope>NUCLEOTIDE SEQUENCE</scope>
    <source>
        <strain evidence="8">M17dextr</strain>
    </source>
</reference>
<dbReference type="GO" id="GO:0005548">
    <property type="term" value="F:phospholipid transporter activity"/>
    <property type="evidence" value="ECO:0007669"/>
    <property type="project" value="TreeGrafter"/>
</dbReference>
<keyword evidence="9" id="KW-1185">Reference proteome</keyword>
<protein>
    <submittedName>
        <fullName evidence="8">ABC transporter permease</fullName>
    </submittedName>
</protein>
<sequence>MIASLGAKAIQDVVGAGRFGRFAWRAVTTSLRCCLIRGTFPLVWNQMNIIGVRSVPVIMITGAFVGMTLAVQAYDQLAGMGLEEHLGVLINIAVVKELGPVLAAIMLAGRVGGALTAELGTMNVTEQIDAVRSMGTDPIRYLVAPRFLACLLLTPILVMYADLMGVVGGALVSFLQLGINSRAYWNFSAAGVELWDVSIGIIKGFFFGGAIATISCYKGFNCKEGAHGVGQACTDAFVASFISILALDFALAVTFKSIYLTFWPIKSLV</sequence>
<dbReference type="RefSeq" id="WP_349243411.1">
    <property type="nucleotide sequence ID" value="NZ_JASCXX010000002.1"/>
</dbReference>
<dbReference type="Proteomes" id="UP001431776">
    <property type="component" value="Unassembled WGS sequence"/>
</dbReference>
<evidence type="ECO:0000256" key="1">
    <source>
        <dbReference type="ARBA" id="ARBA00004141"/>
    </source>
</evidence>
<feature type="transmembrane region" description="Helical" evidence="7">
    <location>
        <begin position="55"/>
        <end position="74"/>
    </location>
</feature>
<evidence type="ECO:0000256" key="6">
    <source>
        <dbReference type="ARBA" id="ARBA00023136"/>
    </source>
</evidence>
<evidence type="ECO:0000256" key="2">
    <source>
        <dbReference type="ARBA" id="ARBA00007556"/>
    </source>
</evidence>
<proteinExistence type="inferred from homology"/>